<dbReference type="PANTHER" id="PTHR35908:SF1">
    <property type="entry name" value="CONSERVED PROTEIN"/>
    <property type="match status" value="1"/>
</dbReference>
<dbReference type="InterPro" id="IPR041581">
    <property type="entry name" value="Glyoxalase_6"/>
</dbReference>
<dbReference type="PANTHER" id="PTHR35908">
    <property type="entry name" value="HYPOTHETICAL FUSION PROTEIN"/>
    <property type="match status" value="1"/>
</dbReference>
<dbReference type="AlphaFoldDB" id="A0A918APR6"/>
<accession>A0A918APR6</accession>
<dbReference type="Proteomes" id="UP000639606">
    <property type="component" value="Unassembled WGS sequence"/>
</dbReference>
<sequence length="115" mass="12555">MVRIGTVVLNVGNARRATKFWTEALGYKVHDGVVGDETPVLVPEEGNGQAIALDETDRTHLDLHVTGEAEQRSEVERLISLGARRVAWDYPPDADFVVLADPEGNLFCVVNTAGR</sequence>
<feature type="domain" description="VOC" evidence="1">
    <location>
        <begin position="3"/>
        <end position="112"/>
    </location>
</feature>
<comment type="caution">
    <text evidence="2">The sequence shown here is derived from an EMBL/GenBank/DDBJ whole genome shotgun (WGS) entry which is preliminary data.</text>
</comment>
<evidence type="ECO:0000313" key="3">
    <source>
        <dbReference type="Proteomes" id="UP000639606"/>
    </source>
</evidence>
<gene>
    <name evidence="2" type="ORF">GCM10010185_44360</name>
</gene>
<dbReference type="SUPFAM" id="SSF54593">
    <property type="entry name" value="Glyoxalase/Bleomycin resistance protein/Dihydroxybiphenyl dioxygenase"/>
    <property type="match status" value="1"/>
</dbReference>
<reference evidence="2" key="1">
    <citation type="journal article" date="2014" name="Int. J. Syst. Evol. Microbiol.">
        <title>Complete genome sequence of Corynebacterium casei LMG S-19264T (=DSM 44701T), isolated from a smear-ripened cheese.</title>
        <authorList>
            <consortium name="US DOE Joint Genome Institute (JGI-PGF)"/>
            <person name="Walter F."/>
            <person name="Albersmeier A."/>
            <person name="Kalinowski J."/>
            <person name="Ruckert C."/>
        </authorList>
    </citation>
    <scope>NUCLEOTIDE SEQUENCE</scope>
    <source>
        <strain evidence="2">JCM 3313</strain>
    </source>
</reference>
<dbReference type="Pfam" id="PF18029">
    <property type="entry name" value="Glyoxalase_6"/>
    <property type="match status" value="1"/>
</dbReference>
<organism evidence="2 3">
    <name type="scientific">Saccharothrix coeruleofusca</name>
    <dbReference type="NCBI Taxonomy" id="33919"/>
    <lineage>
        <taxon>Bacteria</taxon>
        <taxon>Bacillati</taxon>
        <taxon>Actinomycetota</taxon>
        <taxon>Actinomycetes</taxon>
        <taxon>Pseudonocardiales</taxon>
        <taxon>Pseudonocardiaceae</taxon>
        <taxon>Saccharothrix</taxon>
    </lineage>
</organism>
<dbReference type="Gene3D" id="3.10.180.10">
    <property type="entry name" value="2,3-Dihydroxybiphenyl 1,2-Dioxygenase, domain 1"/>
    <property type="match status" value="1"/>
</dbReference>
<keyword evidence="3" id="KW-1185">Reference proteome</keyword>
<dbReference type="EMBL" id="BMRG01000009">
    <property type="protein sequence ID" value="GGP66691.1"/>
    <property type="molecule type" value="Genomic_DNA"/>
</dbReference>
<dbReference type="RefSeq" id="WP_189225216.1">
    <property type="nucleotide sequence ID" value="NZ_BMRG01000009.1"/>
</dbReference>
<dbReference type="PROSITE" id="PS51819">
    <property type="entry name" value="VOC"/>
    <property type="match status" value="1"/>
</dbReference>
<evidence type="ECO:0000259" key="1">
    <source>
        <dbReference type="PROSITE" id="PS51819"/>
    </source>
</evidence>
<reference evidence="2" key="2">
    <citation type="submission" date="2020-09" db="EMBL/GenBank/DDBJ databases">
        <authorList>
            <person name="Sun Q."/>
            <person name="Ohkuma M."/>
        </authorList>
    </citation>
    <scope>NUCLEOTIDE SEQUENCE</scope>
    <source>
        <strain evidence="2">JCM 3313</strain>
    </source>
</reference>
<protein>
    <recommendedName>
        <fullName evidence="1">VOC domain-containing protein</fullName>
    </recommendedName>
</protein>
<dbReference type="CDD" id="cd06587">
    <property type="entry name" value="VOC"/>
    <property type="match status" value="1"/>
</dbReference>
<dbReference type="InterPro" id="IPR037523">
    <property type="entry name" value="VOC_core"/>
</dbReference>
<proteinExistence type="predicted"/>
<dbReference type="InterPro" id="IPR029068">
    <property type="entry name" value="Glyas_Bleomycin-R_OHBP_Dase"/>
</dbReference>
<name>A0A918APR6_9PSEU</name>
<evidence type="ECO:0000313" key="2">
    <source>
        <dbReference type="EMBL" id="GGP66691.1"/>
    </source>
</evidence>